<evidence type="ECO:0000313" key="3">
    <source>
        <dbReference type="EMBL" id="CAH2252062.1"/>
    </source>
</evidence>
<feature type="domain" description="Kazal-like" evidence="2">
    <location>
        <begin position="408"/>
        <end position="460"/>
    </location>
</feature>
<dbReference type="CDD" id="cd00104">
    <property type="entry name" value="KAZAL_FS"/>
    <property type="match status" value="5"/>
</dbReference>
<keyword evidence="4" id="KW-1185">Reference proteome</keyword>
<dbReference type="PANTHER" id="PTHR10913">
    <property type="entry name" value="FOLLISTATIN-RELATED"/>
    <property type="match status" value="1"/>
</dbReference>
<keyword evidence="1" id="KW-1015">Disulfide bond</keyword>
<name>A0A8S4S9E7_9NEOP</name>
<dbReference type="FunFam" id="3.30.60.30:FF:000035">
    <property type="entry name" value="Serine protease inhibitor dipetalogastin"/>
    <property type="match status" value="1"/>
</dbReference>
<accession>A0A8S4S9E7</accession>
<organism evidence="3 4">
    <name type="scientific">Pararge aegeria aegeria</name>
    <dbReference type="NCBI Taxonomy" id="348720"/>
    <lineage>
        <taxon>Eukaryota</taxon>
        <taxon>Metazoa</taxon>
        <taxon>Ecdysozoa</taxon>
        <taxon>Arthropoda</taxon>
        <taxon>Hexapoda</taxon>
        <taxon>Insecta</taxon>
        <taxon>Pterygota</taxon>
        <taxon>Neoptera</taxon>
        <taxon>Endopterygota</taxon>
        <taxon>Lepidoptera</taxon>
        <taxon>Glossata</taxon>
        <taxon>Ditrysia</taxon>
        <taxon>Papilionoidea</taxon>
        <taxon>Nymphalidae</taxon>
        <taxon>Satyrinae</taxon>
        <taxon>Satyrini</taxon>
        <taxon>Parargina</taxon>
        <taxon>Pararge</taxon>
    </lineage>
</organism>
<dbReference type="AlphaFoldDB" id="A0A8S4S9E7"/>
<feature type="domain" description="Kazal-like" evidence="2">
    <location>
        <begin position="360"/>
        <end position="407"/>
    </location>
</feature>
<dbReference type="InterPro" id="IPR036058">
    <property type="entry name" value="Kazal_dom_sf"/>
</dbReference>
<dbReference type="SMART" id="SM00280">
    <property type="entry name" value="KAZAL"/>
    <property type="match status" value="8"/>
</dbReference>
<sequence>MRLLREYNGKRAGASSVLLLPYTMTSGVHGVFDQGMHKAAASYCNGARDASCPRICGPALQGEPVCATDGYIYPSLCEMRKKTCGKGVRLAQDQGSCSRAQGSKCEHRCTGERDPVCGTNGRTYLNRCMLQVEICRQGVVRTNKKHCQTTRHCRESCWRASRPTCGSDGKLYANACRMKATNCGKHVFEVPMAFCVSQERTSGGDSCPTDCSGQREKLVCGSDENIYRNDCEMKMLNCGASNRKIVKKVDMEKCKGKMSKCLKVKCPSETDPVCGTDANVYPNPCLLKVATCLKGVQLAHFGNCTLLPRMETDCLDNCDNAVEQPVCGSDGNVYKSECELRKLTCGQHVVSVAAAHCRTTALCHEDCPDTPAFVCGSDNRFYKNECIMKKENCGKHVFVVPLKRCLARFQYSGCARVCPPEYDPVCGTDDKTYSNKCFLEMENCRSRSLVQLKHLGTCTEPIAEEPKNYLYR</sequence>
<dbReference type="OrthoDB" id="6614329at2759"/>
<dbReference type="Proteomes" id="UP000838756">
    <property type="component" value="Unassembled WGS sequence"/>
</dbReference>
<proteinExistence type="predicted"/>
<dbReference type="Pfam" id="PF07648">
    <property type="entry name" value="Kazal_2"/>
    <property type="match status" value="7"/>
</dbReference>
<dbReference type="GO" id="GO:0030154">
    <property type="term" value="P:cell differentiation"/>
    <property type="evidence" value="ECO:0007669"/>
    <property type="project" value="TreeGrafter"/>
</dbReference>
<evidence type="ECO:0000259" key="2">
    <source>
        <dbReference type="PROSITE" id="PS51465"/>
    </source>
</evidence>
<feature type="domain" description="Kazal-like" evidence="2">
    <location>
        <begin position="99"/>
        <end position="149"/>
    </location>
</feature>
<reference evidence="3" key="1">
    <citation type="submission" date="2022-03" db="EMBL/GenBank/DDBJ databases">
        <authorList>
            <person name="Lindestad O."/>
        </authorList>
    </citation>
    <scope>NUCLEOTIDE SEQUENCE</scope>
</reference>
<dbReference type="Pfam" id="PF00050">
    <property type="entry name" value="Kazal_1"/>
    <property type="match status" value="1"/>
</dbReference>
<dbReference type="SUPFAM" id="SSF100895">
    <property type="entry name" value="Kazal-type serine protease inhibitors"/>
    <property type="match status" value="8"/>
</dbReference>
<dbReference type="InterPro" id="IPR002350">
    <property type="entry name" value="Kazal_dom"/>
</dbReference>
<feature type="domain" description="Kazal-like" evidence="2">
    <location>
        <begin position="46"/>
        <end position="98"/>
    </location>
</feature>
<evidence type="ECO:0000313" key="4">
    <source>
        <dbReference type="Proteomes" id="UP000838756"/>
    </source>
</evidence>
<dbReference type="GO" id="GO:0005576">
    <property type="term" value="C:extracellular region"/>
    <property type="evidence" value="ECO:0007669"/>
    <property type="project" value="TreeGrafter"/>
</dbReference>
<dbReference type="FunFam" id="3.30.60.30:FF:000042">
    <property type="entry name" value="Serine protease inhibitor dipetalogastin"/>
    <property type="match status" value="1"/>
</dbReference>
<dbReference type="Gene3D" id="3.30.60.30">
    <property type="match status" value="8"/>
</dbReference>
<feature type="domain" description="Kazal-like" evidence="2">
    <location>
        <begin position="255"/>
        <end position="306"/>
    </location>
</feature>
<gene>
    <name evidence="3" type="primary">jg13867</name>
    <name evidence="3" type="ORF">PAEG_LOCUS22372</name>
</gene>
<comment type="caution">
    <text evidence="3">The sequence shown here is derived from an EMBL/GenBank/DDBJ whole genome shotgun (WGS) entry which is preliminary data.</text>
</comment>
<dbReference type="InterPro" id="IPR050653">
    <property type="entry name" value="Prot_Inhib_GrowthFact_Antg"/>
</dbReference>
<dbReference type="PANTHER" id="PTHR10913:SF79">
    <property type="entry name" value="GH09510P"/>
    <property type="match status" value="1"/>
</dbReference>
<protein>
    <submittedName>
        <fullName evidence="3">Jg13867 protein</fullName>
    </submittedName>
</protein>
<dbReference type="EMBL" id="CAKXAJ010026031">
    <property type="protein sequence ID" value="CAH2252062.1"/>
    <property type="molecule type" value="Genomic_DNA"/>
</dbReference>
<feature type="domain" description="Kazal-like" evidence="2">
    <location>
        <begin position="308"/>
        <end position="359"/>
    </location>
</feature>
<dbReference type="PROSITE" id="PS51465">
    <property type="entry name" value="KAZAL_2"/>
    <property type="match status" value="6"/>
</dbReference>
<evidence type="ECO:0000256" key="1">
    <source>
        <dbReference type="ARBA" id="ARBA00023157"/>
    </source>
</evidence>